<evidence type="ECO:0000313" key="2">
    <source>
        <dbReference type="EMBL" id="MBO8469979.1"/>
    </source>
</evidence>
<dbReference type="GO" id="GO:0015074">
    <property type="term" value="P:DNA integration"/>
    <property type="evidence" value="ECO:0007669"/>
    <property type="project" value="InterPro"/>
</dbReference>
<accession>A0A9D9ICA2</accession>
<protein>
    <submittedName>
        <fullName evidence="2">DDE-type integrase/transposase/recombinase</fullName>
    </submittedName>
</protein>
<dbReference type="Gene3D" id="3.30.420.10">
    <property type="entry name" value="Ribonuclease H-like superfamily/Ribonuclease H"/>
    <property type="match status" value="1"/>
</dbReference>
<reference evidence="2" key="2">
    <citation type="journal article" date="2021" name="PeerJ">
        <title>Extensive microbial diversity within the chicken gut microbiome revealed by metagenomics and culture.</title>
        <authorList>
            <person name="Gilroy R."/>
            <person name="Ravi A."/>
            <person name="Getino M."/>
            <person name="Pursley I."/>
            <person name="Horton D.L."/>
            <person name="Alikhan N.F."/>
            <person name="Baker D."/>
            <person name="Gharbi K."/>
            <person name="Hall N."/>
            <person name="Watson M."/>
            <person name="Adriaenssens E.M."/>
            <person name="Foster-Nyarko E."/>
            <person name="Jarju S."/>
            <person name="Secka A."/>
            <person name="Antonio M."/>
            <person name="Oren A."/>
            <person name="Chaudhuri R.R."/>
            <person name="La Ragione R."/>
            <person name="Hildebrand F."/>
            <person name="Pallen M.J."/>
        </authorList>
    </citation>
    <scope>NUCLEOTIDE SEQUENCE</scope>
    <source>
        <strain evidence="2">14700</strain>
    </source>
</reference>
<gene>
    <name evidence="2" type="ORF">IAA72_09385</name>
</gene>
<feature type="domain" description="Integrase catalytic" evidence="1">
    <location>
        <begin position="263"/>
        <end position="479"/>
    </location>
</feature>
<dbReference type="Proteomes" id="UP000810292">
    <property type="component" value="Unassembled WGS sequence"/>
</dbReference>
<dbReference type="InterPro" id="IPR012337">
    <property type="entry name" value="RNaseH-like_sf"/>
</dbReference>
<dbReference type="AlphaFoldDB" id="A0A9D9ICA2"/>
<dbReference type="EMBL" id="JADIMF010000153">
    <property type="protein sequence ID" value="MBO8469979.1"/>
    <property type="molecule type" value="Genomic_DNA"/>
</dbReference>
<dbReference type="PROSITE" id="PS50994">
    <property type="entry name" value="INTEGRASE"/>
    <property type="match status" value="1"/>
</dbReference>
<evidence type="ECO:0000313" key="3">
    <source>
        <dbReference type="Proteomes" id="UP000810292"/>
    </source>
</evidence>
<reference evidence="2" key="1">
    <citation type="submission" date="2020-10" db="EMBL/GenBank/DDBJ databases">
        <authorList>
            <person name="Gilroy R."/>
        </authorList>
    </citation>
    <scope>NUCLEOTIDE SEQUENCE</scope>
    <source>
        <strain evidence="2">14700</strain>
    </source>
</reference>
<comment type="caution">
    <text evidence="2">The sequence shown here is derived from an EMBL/GenBank/DDBJ whole genome shotgun (WGS) entry which is preliminary data.</text>
</comment>
<evidence type="ECO:0000259" key="1">
    <source>
        <dbReference type="PROSITE" id="PS50994"/>
    </source>
</evidence>
<dbReference type="InterPro" id="IPR036397">
    <property type="entry name" value="RNaseH_sf"/>
</dbReference>
<organism evidence="2 3">
    <name type="scientific">Candidatus Ornithospirochaeta stercoravium</name>
    <dbReference type="NCBI Taxonomy" id="2840897"/>
    <lineage>
        <taxon>Bacteria</taxon>
        <taxon>Pseudomonadati</taxon>
        <taxon>Spirochaetota</taxon>
        <taxon>Spirochaetia</taxon>
        <taxon>Spirochaetales</taxon>
        <taxon>Spirochaetaceae</taxon>
        <taxon>Spirochaetaceae incertae sedis</taxon>
        <taxon>Candidatus Ornithospirochaeta</taxon>
    </lineage>
</organism>
<sequence length="712" mass="82361">MGLKLVSSNDCGWRIFSIENFLCRLIQTDISNRNIIMKSVHDVMDDISKGAFRIAENQETHVIDQERLSEAEKERYLQKLSFIREFKSLYGPSFAAYCNMDNKPEYNDLFRKYGFTRVLADRIVRRWLQSGMQDASLVDPRFFHPAGSKQYSYSKKTGRRPVATQGVIITDDVRKAFDYGVQQYCSQRLITKREAYMKTIRHFFVEEKDGEVRLLPADRRPTERQFLNYLNKMVSKEEEAKIKTSNIEYRNNERLLLGSPRDEAMRPGYILEADALEIDINIVSTIDTTRNVSRPILYLMIDMYSHAIVAFHVGFDNNSILGLSSLMLNLFEDRQAILDRKGVSYDISAWPSPFIPNEIRCDRGSDFASDQFERMCQDLNIIRTLETGAMGSMKGLIEQSFRLFHQGIKPQLEDKGIIQKRYDSNHKLEACLTIEDMFKLMVEFIRFHNTFYTKGFRLSKEMITEGVGKRPIDIWNYGISHFGPPEPVTPFNQLNCMFSLMLDATASITREGISFRRLLYVNRADEDLLTKMKMARLNANRRNSNGERINSMDIRFDPRSINAIYYLKDGRLQVMELLSSKCGNLHDLTWDEYEEYARKEKSMDKEGYELNIVNRMKRMDAVASVAAGATRTTYADPGNIRISRKAEKALENFNDRIENRLPSLLDASTPEEMPTTPEITIATEENTRAEEVRTDANCSLFSPECPPELADF</sequence>
<proteinExistence type="predicted"/>
<name>A0A9D9ICA2_9SPIO</name>
<dbReference type="SUPFAM" id="SSF53098">
    <property type="entry name" value="Ribonuclease H-like"/>
    <property type="match status" value="1"/>
</dbReference>
<dbReference type="InterPro" id="IPR001584">
    <property type="entry name" value="Integrase_cat-core"/>
</dbReference>
<dbReference type="GO" id="GO:0003676">
    <property type="term" value="F:nucleic acid binding"/>
    <property type="evidence" value="ECO:0007669"/>
    <property type="project" value="InterPro"/>
</dbReference>